<dbReference type="Proteomes" id="UP000758155">
    <property type="component" value="Unassembled WGS sequence"/>
</dbReference>
<dbReference type="OrthoDB" id="8117402at2759"/>
<evidence type="ECO:0000256" key="2">
    <source>
        <dbReference type="ARBA" id="ARBA00022771"/>
    </source>
</evidence>
<evidence type="ECO:0000256" key="1">
    <source>
        <dbReference type="ARBA" id="ARBA00022723"/>
    </source>
</evidence>
<dbReference type="PANTHER" id="PTHR23235">
    <property type="entry name" value="KRUEPPEL-LIKE TRANSCRIPTION FACTOR"/>
    <property type="match status" value="1"/>
</dbReference>
<keyword evidence="3" id="KW-0862">Zinc</keyword>
<evidence type="ECO:0000313" key="7">
    <source>
        <dbReference type="EMBL" id="KAF3035672.1"/>
    </source>
</evidence>
<feature type="compositionally biased region" description="Polar residues" evidence="5">
    <location>
        <begin position="498"/>
        <end position="513"/>
    </location>
</feature>
<feature type="region of interest" description="Disordered" evidence="5">
    <location>
        <begin position="458"/>
        <end position="524"/>
    </location>
</feature>
<name>A0A9P5BYV1_9PLEO</name>
<protein>
    <recommendedName>
        <fullName evidence="6">C2H2-type domain-containing protein</fullName>
    </recommendedName>
</protein>
<feature type="region of interest" description="Disordered" evidence="5">
    <location>
        <begin position="1"/>
        <end position="80"/>
    </location>
</feature>
<feature type="domain" description="C2H2-type" evidence="6">
    <location>
        <begin position="276"/>
        <end position="305"/>
    </location>
</feature>
<evidence type="ECO:0000256" key="5">
    <source>
        <dbReference type="SAM" id="MobiDB-lite"/>
    </source>
</evidence>
<reference evidence="7" key="1">
    <citation type="submission" date="2019-04" db="EMBL/GenBank/DDBJ databases">
        <title>Sequencing of skin fungus with MAO and IRED activity.</title>
        <authorList>
            <person name="Marsaioli A.J."/>
            <person name="Bonatto J.M.C."/>
            <person name="Reis Junior O."/>
        </authorList>
    </citation>
    <scope>NUCLEOTIDE SEQUENCE</scope>
    <source>
        <strain evidence="7">28M1</strain>
    </source>
</reference>
<dbReference type="Pfam" id="PF00096">
    <property type="entry name" value="zf-C2H2"/>
    <property type="match status" value="2"/>
</dbReference>
<dbReference type="PANTHER" id="PTHR23235:SF120">
    <property type="entry name" value="KRUPPEL-LIKE FACTOR 15"/>
    <property type="match status" value="1"/>
</dbReference>
<feature type="domain" description="C2H2-type" evidence="6">
    <location>
        <begin position="306"/>
        <end position="333"/>
    </location>
</feature>
<dbReference type="PROSITE" id="PS50157">
    <property type="entry name" value="ZINC_FINGER_C2H2_2"/>
    <property type="match status" value="2"/>
</dbReference>
<keyword evidence="2 4" id="KW-0863">Zinc-finger</keyword>
<dbReference type="InterPro" id="IPR036236">
    <property type="entry name" value="Znf_C2H2_sf"/>
</dbReference>
<feature type="region of interest" description="Disordered" evidence="5">
    <location>
        <begin position="368"/>
        <end position="437"/>
    </location>
</feature>
<evidence type="ECO:0000313" key="8">
    <source>
        <dbReference type="Proteomes" id="UP000758155"/>
    </source>
</evidence>
<evidence type="ECO:0000256" key="4">
    <source>
        <dbReference type="PROSITE-ProRule" id="PRU00042"/>
    </source>
</evidence>
<feature type="compositionally biased region" description="Low complexity" evidence="5">
    <location>
        <begin position="394"/>
        <end position="407"/>
    </location>
</feature>
<dbReference type="PROSITE" id="PS00028">
    <property type="entry name" value="ZINC_FINGER_C2H2_1"/>
    <property type="match status" value="2"/>
</dbReference>
<dbReference type="Gene3D" id="3.30.160.60">
    <property type="entry name" value="Classic Zinc Finger"/>
    <property type="match status" value="3"/>
</dbReference>
<comment type="caution">
    <text evidence="7">The sequence shown here is derived from an EMBL/GenBank/DDBJ whole genome shotgun (WGS) entry which is preliminary data.</text>
</comment>
<evidence type="ECO:0000256" key="3">
    <source>
        <dbReference type="ARBA" id="ARBA00022833"/>
    </source>
</evidence>
<dbReference type="GO" id="GO:0000981">
    <property type="term" value="F:DNA-binding transcription factor activity, RNA polymerase II-specific"/>
    <property type="evidence" value="ECO:0007669"/>
    <property type="project" value="TreeGrafter"/>
</dbReference>
<dbReference type="SMART" id="SM00355">
    <property type="entry name" value="ZnF_C2H2"/>
    <property type="match status" value="2"/>
</dbReference>
<dbReference type="EMBL" id="SWKV01000056">
    <property type="protein sequence ID" value="KAF3035672.1"/>
    <property type="molecule type" value="Genomic_DNA"/>
</dbReference>
<dbReference type="InterPro" id="IPR013087">
    <property type="entry name" value="Znf_C2H2_type"/>
</dbReference>
<dbReference type="SUPFAM" id="SSF57667">
    <property type="entry name" value="beta-beta-alpha zinc fingers"/>
    <property type="match status" value="2"/>
</dbReference>
<sequence>MSLDLRGLNLESVHAPSSGPYQQEHGTPGPQEAFLHSPVQLSPRCRSPQSPLRSPVYASRPHSPISHSRPASPNKAPTEQQLKDLHEHIQSVYGSCGQVFINILPTPTVAAAPQAVIPEKPAQLPSHQSFGMAPHPTNFNDVADINLRPTSRAMTFDFENPDQDNGYESPGSVYYGSDVSPSPQASPRMRVPQPFLHGIAEDEETPFSHVPTLLPALEPHSPVHAIPNGLPLAPSPYDEVPLYTDLEIDASLEFTGISSEEVQRYISEQDPKTNKWTCLYQDCGKVFGRRENIRSHVQTHLGDRQYKCNGCGKCFVRQHDLKRHAKIHTGNKPYKCPCGAGFARQDALTRHRQRGMCVGGFADAVRRQAKRGRPKKHRPEMEERVEKASRTRRALASAASSVSASSPDSDDRSPYESFDAPFEPQSSPYHETDHEEDFRLTTSYTSEVASMNLLRQLSNEPAQTPPLSPGYRQRSREPVPERIQSHQPSQPSPLKVTESPSRSSVKSQGFTTPPTSPIERKDELEELFDIRPEPSLSQFDLEMRAMSDFTAVDNNNYDFLDFSTV</sequence>
<feature type="compositionally biased region" description="Low complexity" evidence="5">
    <location>
        <begin position="58"/>
        <end position="73"/>
    </location>
</feature>
<dbReference type="FunFam" id="3.30.160.60:FF:001649">
    <property type="entry name" value="C2H2 transcription factor Swi5"/>
    <property type="match status" value="1"/>
</dbReference>
<feature type="region of interest" description="Disordered" evidence="5">
    <location>
        <begin position="155"/>
        <end position="174"/>
    </location>
</feature>
<evidence type="ECO:0000259" key="6">
    <source>
        <dbReference type="PROSITE" id="PS50157"/>
    </source>
</evidence>
<keyword evidence="8" id="KW-1185">Reference proteome</keyword>
<accession>A0A9P5BYV1</accession>
<feature type="compositionally biased region" description="Basic and acidic residues" evidence="5">
    <location>
        <begin position="379"/>
        <end position="389"/>
    </location>
</feature>
<organism evidence="7 8">
    <name type="scientific">Didymella heteroderae</name>
    <dbReference type="NCBI Taxonomy" id="1769908"/>
    <lineage>
        <taxon>Eukaryota</taxon>
        <taxon>Fungi</taxon>
        <taxon>Dikarya</taxon>
        <taxon>Ascomycota</taxon>
        <taxon>Pezizomycotina</taxon>
        <taxon>Dothideomycetes</taxon>
        <taxon>Pleosporomycetidae</taxon>
        <taxon>Pleosporales</taxon>
        <taxon>Pleosporineae</taxon>
        <taxon>Didymellaceae</taxon>
        <taxon>Didymella</taxon>
    </lineage>
</organism>
<gene>
    <name evidence="7" type="ORF">E8E12_004241</name>
</gene>
<keyword evidence="1" id="KW-0479">Metal-binding</keyword>
<dbReference type="GO" id="GO:0008270">
    <property type="term" value="F:zinc ion binding"/>
    <property type="evidence" value="ECO:0007669"/>
    <property type="project" value="UniProtKB-KW"/>
</dbReference>
<dbReference type="GO" id="GO:0000978">
    <property type="term" value="F:RNA polymerase II cis-regulatory region sequence-specific DNA binding"/>
    <property type="evidence" value="ECO:0007669"/>
    <property type="project" value="TreeGrafter"/>
</dbReference>
<feature type="compositionally biased region" description="Basic and acidic residues" evidence="5">
    <location>
        <begin position="474"/>
        <end position="484"/>
    </location>
</feature>
<dbReference type="AlphaFoldDB" id="A0A9P5BYV1"/>
<proteinExistence type="predicted"/>
<feature type="compositionally biased region" description="Basic residues" evidence="5">
    <location>
        <begin position="368"/>
        <end position="378"/>
    </location>
</feature>